<name>A0AAV7VH73_PLEWA</name>
<sequence>MPAGSGVPETQQSGGIALTKEDFLSSLCTFKVELQEELTADFKSALEALQSDITSRMTSLQADVDSVGTHTLDLKTQVQEIKQQCGEVAAVLGLQERSVDNGLAGQGESRRREESLMSPVGDHWRLPRRGRKAPKK</sequence>
<comment type="caution">
    <text evidence="2">The sequence shown here is derived from an EMBL/GenBank/DDBJ whole genome shotgun (WGS) entry which is preliminary data.</text>
</comment>
<feature type="region of interest" description="Disordered" evidence="1">
    <location>
        <begin position="99"/>
        <end position="136"/>
    </location>
</feature>
<accession>A0AAV7VH73</accession>
<evidence type="ECO:0000313" key="2">
    <source>
        <dbReference type="EMBL" id="KAJ1200653.1"/>
    </source>
</evidence>
<feature type="compositionally biased region" description="Basic residues" evidence="1">
    <location>
        <begin position="126"/>
        <end position="136"/>
    </location>
</feature>
<evidence type="ECO:0000256" key="1">
    <source>
        <dbReference type="SAM" id="MobiDB-lite"/>
    </source>
</evidence>
<evidence type="ECO:0000313" key="3">
    <source>
        <dbReference type="Proteomes" id="UP001066276"/>
    </source>
</evidence>
<gene>
    <name evidence="2" type="ORF">NDU88_004474</name>
</gene>
<dbReference type="Proteomes" id="UP001066276">
    <property type="component" value="Chromosome 2_1"/>
</dbReference>
<reference evidence="2" key="1">
    <citation type="journal article" date="2022" name="bioRxiv">
        <title>Sequencing and chromosome-scale assembly of the giantPleurodeles waltlgenome.</title>
        <authorList>
            <person name="Brown T."/>
            <person name="Elewa A."/>
            <person name="Iarovenko S."/>
            <person name="Subramanian E."/>
            <person name="Araus A.J."/>
            <person name="Petzold A."/>
            <person name="Susuki M."/>
            <person name="Suzuki K.-i.T."/>
            <person name="Hayashi T."/>
            <person name="Toyoda A."/>
            <person name="Oliveira C."/>
            <person name="Osipova E."/>
            <person name="Leigh N.D."/>
            <person name="Simon A."/>
            <person name="Yun M.H."/>
        </authorList>
    </citation>
    <scope>NUCLEOTIDE SEQUENCE</scope>
    <source>
        <strain evidence="2">20211129_DDA</strain>
        <tissue evidence="2">Liver</tissue>
    </source>
</reference>
<dbReference type="EMBL" id="JANPWB010000003">
    <property type="protein sequence ID" value="KAJ1200653.1"/>
    <property type="molecule type" value="Genomic_DNA"/>
</dbReference>
<keyword evidence="3" id="KW-1185">Reference proteome</keyword>
<protein>
    <submittedName>
        <fullName evidence="2">Uncharacterized protein</fullName>
    </submittedName>
</protein>
<dbReference type="AlphaFoldDB" id="A0AAV7VH73"/>
<proteinExistence type="predicted"/>
<organism evidence="2 3">
    <name type="scientific">Pleurodeles waltl</name>
    <name type="common">Iberian ribbed newt</name>
    <dbReference type="NCBI Taxonomy" id="8319"/>
    <lineage>
        <taxon>Eukaryota</taxon>
        <taxon>Metazoa</taxon>
        <taxon>Chordata</taxon>
        <taxon>Craniata</taxon>
        <taxon>Vertebrata</taxon>
        <taxon>Euteleostomi</taxon>
        <taxon>Amphibia</taxon>
        <taxon>Batrachia</taxon>
        <taxon>Caudata</taxon>
        <taxon>Salamandroidea</taxon>
        <taxon>Salamandridae</taxon>
        <taxon>Pleurodelinae</taxon>
        <taxon>Pleurodeles</taxon>
    </lineage>
</organism>